<dbReference type="PANTHER" id="PTHR10849:SF35">
    <property type="entry name" value="FORMATE HYDROGENLYASE SUBUNIT 6-RELATED"/>
    <property type="match status" value="1"/>
</dbReference>
<reference evidence="10 12" key="2">
    <citation type="submission" date="2016-10" db="EMBL/GenBank/DDBJ databases">
        <authorList>
            <person name="Varghese N."/>
            <person name="Submissions S."/>
        </authorList>
    </citation>
    <scope>NUCLEOTIDE SEQUENCE [LARGE SCALE GENOMIC DNA]</scope>
    <source>
        <strain evidence="8 12">CDM_1</strain>
        <strain evidence="10">CDM_6</strain>
    </source>
</reference>
<sequence>MIGILKSMATTMKHALDGSTFTVEYPETAPDVSPRFRGVHKFSQERCIWCRQCENVCPNDTIQIVTNDQRQGEQYNLHIGQCIYCRLCEEVCPVDAILLTENFEFTADTKHDFVYNKEQLKAVPWYKDIDPLAAREPDRDAWVGEGEGEVDYQ</sequence>
<dbReference type="AlphaFoldDB" id="A0A1G6JYN2"/>
<organism evidence="8 12">
    <name type="scientific">Natrinema hispanicum</name>
    <dbReference type="NCBI Taxonomy" id="392421"/>
    <lineage>
        <taxon>Archaea</taxon>
        <taxon>Methanobacteriati</taxon>
        <taxon>Methanobacteriota</taxon>
        <taxon>Stenosarchaea group</taxon>
        <taxon>Halobacteria</taxon>
        <taxon>Halobacteriales</taxon>
        <taxon>Natrialbaceae</taxon>
        <taxon>Natrinema</taxon>
    </lineage>
</organism>
<dbReference type="EMBL" id="FOIC01000001">
    <property type="protein sequence ID" value="SES72086.1"/>
    <property type="molecule type" value="Genomic_DNA"/>
</dbReference>
<evidence type="ECO:0000256" key="2">
    <source>
        <dbReference type="ARBA" id="ARBA00022723"/>
    </source>
</evidence>
<dbReference type="Proteomes" id="UP000324021">
    <property type="component" value="Unassembled WGS sequence"/>
</dbReference>
<keyword evidence="2" id="KW-0479">Metal-binding</keyword>
<evidence type="ECO:0000313" key="10">
    <source>
        <dbReference type="Proteomes" id="UP000199320"/>
    </source>
</evidence>
<protein>
    <submittedName>
        <fullName evidence="8">NADH-quinone oxidoreductase subunit I</fullName>
    </submittedName>
</protein>
<dbReference type="Proteomes" id="UP000291097">
    <property type="component" value="Unassembled WGS sequence"/>
</dbReference>
<evidence type="ECO:0000256" key="3">
    <source>
        <dbReference type="ARBA" id="ARBA00022737"/>
    </source>
</evidence>
<dbReference type="InterPro" id="IPR017896">
    <property type="entry name" value="4Fe4S_Fe-S-bd"/>
</dbReference>
<evidence type="ECO:0000256" key="5">
    <source>
        <dbReference type="ARBA" id="ARBA00023014"/>
    </source>
</evidence>
<name>A0A1G6JYN2_9EURY</name>
<dbReference type="NCBIfam" id="TIGR01971">
    <property type="entry name" value="NuoI"/>
    <property type="match status" value="1"/>
</dbReference>
<dbReference type="GO" id="GO:0046872">
    <property type="term" value="F:metal ion binding"/>
    <property type="evidence" value="ECO:0007669"/>
    <property type="project" value="UniProtKB-KW"/>
</dbReference>
<proteinExistence type="predicted"/>
<keyword evidence="1" id="KW-0004">4Fe-4S</keyword>
<evidence type="ECO:0000313" key="11">
    <source>
        <dbReference type="Proteomes" id="UP000291097"/>
    </source>
</evidence>
<dbReference type="Proteomes" id="UP000199320">
    <property type="component" value="Unassembled WGS sequence"/>
</dbReference>
<reference evidence="7 11" key="3">
    <citation type="submission" date="2019-02" db="EMBL/GenBank/DDBJ databases">
        <title>Genomic Encyclopedia of Archaeal and Bacterial Type Strains, Phase II (KMG-II): from individual species to whole genera.</title>
        <authorList>
            <person name="Goeker M."/>
        </authorList>
    </citation>
    <scope>NUCLEOTIDE SEQUENCE [LARGE SCALE GENOMIC DNA]</scope>
    <source>
        <strain evidence="7 11">DSM 18328</strain>
    </source>
</reference>
<evidence type="ECO:0000313" key="12">
    <source>
        <dbReference type="Proteomes" id="UP000324021"/>
    </source>
</evidence>
<dbReference type="GO" id="GO:0016020">
    <property type="term" value="C:membrane"/>
    <property type="evidence" value="ECO:0007669"/>
    <property type="project" value="InterPro"/>
</dbReference>
<dbReference type="InterPro" id="IPR017900">
    <property type="entry name" value="4Fe4S_Fe_S_CS"/>
</dbReference>
<keyword evidence="3" id="KW-0677">Repeat</keyword>
<evidence type="ECO:0000313" key="8">
    <source>
        <dbReference type="EMBL" id="SDC23817.1"/>
    </source>
</evidence>
<evidence type="ECO:0000259" key="6">
    <source>
        <dbReference type="PROSITE" id="PS51379"/>
    </source>
</evidence>
<keyword evidence="10" id="KW-1185">Reference proteome</keyword>
<evidence type="ECO:0000313" key="9">
    <source>
        <dbReference type="EMBL" id="SES72086.1"/>
    </source>
</evidence>
<feature type="domain" description="4Fe-4S ferredoxin-type" evidence="6">
    <location>
        <begin position="38"/>
        <end position="67"/>
    </location>
</feature>
<feature type="domain" description="4Fe-4S ferredoxin-type" evidence="6">
    <location>
        <begin position="73"/>
        <end position="102"/>
    </location>
</feature>
<dbReference type="GO" id="GO:0051539">
    <property type="term" value="F:4 iron, 4 sulfur cluster binding"/>
    <property type="evidence" value="ECO:0007669"/>
    <property type="project" value="UniProtKB-KW"/>
</dbReference>
<dbReference type="OrthoDB" id="23478at2157"/>
<keyword evidence="4" id="KW-0408">Iron</keyword>
<dbReference type="GO" id="GO:0003954">
    <property type="term" value="F:NADH dehydrogenase activity"/>
    <property type="evidence" value="ECO:0007669"/>
    <property type="project" value="TreeGrafter"/>
</dbReference>
<dbReference type="GO" id="GO:0009060">
    <property type="term" value="P:aerobic respiration"/>
    <property type="evidence" value="ECO:0007669"/>
    <property type="project" value="TreeGrafter"/>
</dbReference>
<dbReference type="PROSITE" id="PS00198">
    <property type="entry name" value="4FE4S_FER_1"/>
    <property type="match status" value="1"/>
</dbReference>
<dbReference type="STRING" id="392421.SAMN04488694_101228"/>
<evidence type="ECO:0000313" key="7">
    <source>
        <dbReference type="EMBL" id="RZV08804.1"/>
    </source>
</evidence>
<dbReference type="GeneID" id="63182766"/>
<evidence type="ECO:0000256" key="4">
    <source>
        <dbReference type="ARBA" id="ARBA00023004"/>
    </source>
</evidence>
<evidence type="ECO:0000256" key="1">
    <source>
        <dbReference type="ARBA" id="ARBA00022485"/>
    </source>
</evidence>
<dbReference type="Gene3D" id="3.30.70.3270">
    <property type="match status" value="1"/>
</dbReference>
<accession>A0A1G6JYN2</accession>
<gene>
    <name evidence="7" type="ORF">BDK88_2880</name>
    <name evidence="9" type="ORF">SAMN04488694_101228</name>
    <name evidence="8" type="ORF">SAMN05192552_1002198</name>
</gene>
<dbReference type="EMBL" id="FMZP01000002">
    <property type="protein sequence ID" value="SDC23817.1"/>
    <property type="molecule type" value="Genomic_DNA"/>
</dbReference>
<dbReference type="EMBL" id="SHMP01000005">
    <property type="protein sequence ID" value="RZV08804.1"/>
    <property type="molecule type" value="Genomic_DNA"/>
</dbReference>
<dbReference type="SUPFAM" id="SSF54862">
    <property type="entry name" value="4Fe-4S ferredoxins"/>
    <property type="match status" value="1"/>
</dbReference>
<dbReference type="InterPro" id="IPR010226">
    <property type="entry name" value="NADH_quinone_OxRdtase_chainI"/>
</dbReference>
<keyword evidence="5" id="KW-0411">Iron-sulfur</keyword>
<dbReference type="RefSeq" id="WP_008009959.1">
    <property type="nucleotide sequence ID" value="NZ_FMZP01000002.1"/>
</dbReference>
<reference evidence="9" key="1">
    <citation type="submission" date="2016-10" db="EMBL/GenBank/DDBJ databases">
        <authorList>
            <person name="de Groot N.N."/>
        </authorList>
    </citation>
    <scope>NUCLEOTIDE SEQUENCE [LARGE SCALE GENOMIC DNA]</scope>
    <source>
        <strain evidence="9">CDM_6</strain>
    </source>
</reference>
<dbReference type="Pfam" id="PF12838">
    <property type="entry name" value="Fer4_7"/>
    <property type="match status" value="1"/>
</dbReference>
<dbReference type="PROSITE" id="PS51379">
    <property type="entry name" value="4FE4S_FER_2"/>
    <property type="match status" value="2"/>
</dbReference>
<dbReference type="PANTHER" id="PTHR10849">
    <property type="entry name" value="NADH DEHYDROGENASE UBIQUINONE IRON-SULFUR PROTEIN 8, MITOCHONDRIAL"/>
    <property type="match status" value="1"/>
</dbReference>